<dbReference type="EMBL" id="CADEAL010000676">
    <property type="protein sequence ID" value="CAB1423730.1"/>
    <property type="molecule type" value="Genomic_DNA"/>
</dbReference>
<protein>
    <submittedName>
        <fullName evidence="2">Uncharacterized protein</fullName>
    </submittedName>
</protein>
<dbReference type="AlphaFoldDB" id="A0A9N7U3C5"/>
<accession>A0A9N7U3C5</accession>
<reference evidence="2" key="1">
    <citation type="submission" date="2020-03" db="EMBL/GenBank/DDBJ databases">
        <authorList>
            <person name="Weist P."/>
        </authorList>
    </citation>
    <scope>NUCLEOTIDE SEQUENCE</scope>
</reference>
<evidence type="ECO:0000313" key="3">
    <source>
        <dbReference type="Proteomes" id="UP001153269"/>
    </source>
</evidence>
<evidence type="ECO:0000256" key="1">
    <source>
        <dbReference type="SAM" id="MobiDB-lite"/>
    </source>
</evidence>
<evidence type="ECO:0000313" key="2">
    <source>
        <dbReference type="EMBL" id="CAB1423730.1"/>
    </source>
</evidence>
<gene>
    <name evidence="2" type="ORF">PLEPLA_LOCUS11651</name>
</gene>
<sequence>MKQSNRNTELSSRSAGGGAPILQPPPHGSRRTLSTGPNQTTEDQEAAETAQHSVSGSLRGWWRSSSTSGPTSGAGVQKSSETEKRLNPEPPELRQTRPAREMSHRTF</sequence>
<keyword evidence="3" id="KW-1185">Reference proteome</keyword>
<feature type="region of interest" description="Disordered" evidence="1">
    <location>
        <begin position="1"/>
        <end position="107"/>
    </location>
</feature>
<name>A0A9N7U3C5_PLEPL</name>
<feature type="compositionally biased region" description="Polar residues" evidence="1">
    <location>
        <begin position="31"/>
        <end position="41"/>
    </location>
</feature>
<comment type="caution">
    <text evidence="2">The sequence shown here is derived from an EMBL/GenBank/DDBJ whole genome shotgun (WGS) entry which is preliminary data.</text>
</comment>
<proteinExistence type="predicted"/>
<feature type="compositionally biased region" description="Basic and acidic residues" evidence="1">
    <location>
        <begin position="80"/>
        <end position="107"/>
    </location>
</feature>
<organism evidence="2 3">
    <name type="scientific">Pleuronectes platessa</name>
    <name type="common">European plaice</name>
    <dbReference type="NCBI Taxonomy" id="8262"/>
    <lineage>
        <taxon>Eukaryota</taxon>
        <taxon>Metazoa</taxon>
        <taxon>Chordata</taxon>
        <taxon>Craniata</taxon>
        <taxon>Vertebrata</taxon>
        <taxon>Euteleostomi</taxon>
        <taxon>Actinopterygii</taxon>
        <taxon>Neopterygii</taxon>
        <taxon>Teleostei</taxon>
        <taxon>Neoteleostei</taxon>
        <taxon>Acanthomorphata</taxon>
        <taxon>Carangaria</taxon>
        <taxon>Pleuronectiformes</taxon>
        <taxon>Pleuronectoidei</taxon>
        <taxon>Pleuronectidae</taxon>
        <taxon>Pleuronectes</taxon>
    </lineage>
</organism>
<feature type="compositionally biased region" description="Low complexity" evidence="1">
    <location>
        <begin position="53"/>
        <end position="76"/>
    </location>
</feature>
<feature type="compositionally biased region" description="Polar residues" evidence="1">
    <location>
        <begin position="1"/>
        <end position="14"/>
    </location>
</feature>
<dbReference type="Proteomes" id="UP001153269">
    <property type="component" value="Unassembled WGS sequence"/>
</dbReference>